<keyword evidence="1" id="KW-0808">Transferase</keyword>
<keyword evidence="1" id="KW-0548">Nucleotidyltransferase</keyword>
<proteinExistence type="predicted"/>
<protein>
    <submittedName>
        <fullName evidence="1">RNA-directed DNA polymerase, eukaryota</fullName>
    </submittedName>
</protein>
<organism evidence="1">
    <name type="scientific">Tanacetum cinerariifolium</name>
    <name type="common">Dalmatian daisy</name>
    <name type="synonym">Chrysanthemum cinerariifolium</name>
    <dbReference type="NCBI Taxonomy" id="118510"/>
    <lineage>
        <taxon>Eukaryota</taxon>
        <taxon>Viridiplantae</taxon>
        <taxon>Streptophyta</taxon>
        <taxon>Embryophyta</taxon>
        <taxon>Tracheophyta</taxon>
        <taxon>Spermatophyta</taxon>
        <taxon>Magnoliopsida</taxon>
        <taxon>eudicotyledons</taxon>
        <taxon>Gunneridae</taxon>
        <taxon>Pentapetalae</taxon>
        <taxon>asterids</taxon>
        <taxon>campanulids</taxon>
        <taxon>Asterales</taxon>
        <taxon>Asteraceae</taxon>
        <taxon>Asteroideae</taxon>
        <taxon>Anthemideae</taxon>
        <taxon>Anthemidinae</taxon>
        <taxon>Tanacetum</taxon>
    </lineage>
</organism>
<evidence type="ECO:0000313" key="1">
    <source>
        <dbReference type="EMBL" id="GEU70837.1"/>
    </source>
</evidence>
<gene>
    <name evidence="1" type="ORF">Tci_042815</name>
</gene>
<comment type="caution">
    <text evidence="1">The sequence shown here is derived from an EMBL/GenBank/DDBJ whole genome shotgun (WGS) entry which is preliminary data.</text>
</comment>
<accession>A0A6L2MC59</accession>
<keyword evidence="1" id="KW-0695">RNA-directed DNA polymerase</keyword>
<dbReference type="EMBL" id="BKCJ010006191">
    <property type="protein sequence ID" value="GEU70837.1"/>
    <property type="molecule type" value="Genomic_DNA"/>
</dbReference>
<dbReference type="AlphaFoldDB" id="A0A6L2MC59"/>
<name>A0A6L2MC59_TANCI</name>
<reference evidence="1" key="1">
    <citation type="journal article" date="2019" name="Sci. Rep.">
        <title>Draft genome of Tanacetum cinerariifolium, the natural source of mosquito coil.</title>
        <authorList>
            <person name="Yamashiro T."/>
            <person name="Shiraishi A."/>
            <person name="Satake H."/>
            <person name="Nakayama K."/>
        </authorList>
    </citation>
    <scope>NUCLEOTIDE SEQUENCE</scope>
</reference>
<dbReference type="GO" id="GO:0003964">
    <property type="term" value="F:RNA-directed DNA polymerase activity"/>
    <property type="evidence" value="ECO:0007669"/>
    <property type="project" value="UniProtKB-KW"/>
</dbReference>
<sequence>MFGVGSGLLDMLRERLDLRLLSGSPFEFGVLDYEYCDASWVSSFLRRKIDEPGLCRAQESSQLLCGRSENLVEKETVVIATADADCDRPAFVLLYLGRASKLSHSNVGFSLRHSPRGGAELEQFMALSSNMEGLILLSMQDRWTWSLSSSREFSIASVRNFIDDYTLDQFPSKTRWIKAVCPSSLLVL</sequence>